<comment type="caution">
    <text evidence="11">The sequence shown here is derived from an EMBL/GenBank/DDBJ whole genome shotgun (WGS) entry which is preliminary data.</text>
</comment>
<organism evidence="11 12">
    <name type="scientific">Tritrichomonas foetus</name>
    <dbReference type="NCBI Taxonomy" id="1144522"/>
    <lineage>
        <taxon>Eukaryota</taxon>
        <taxon>Metamonada</taxon>
        <taxon>Parabasalia</taxon>
        <taxon>Tritrichomonadida</taxon>
        <taxon>Tritrichomonadidae</taxon>
        <taxon>Tritrichomonas</taxon>
    </lineage>
</organism>
<feature type="transmembrane region" description="Helical" evidence="9">
    <location>
        <begin position="80"/>
        <end position="109"/>
    </location>
</feature>
<evidence type="ECO:0000259" key="10">
    <source>
        <dbReference type="Pfam" id="PF01490"/>
    </source>
</evidence>
<feature type="transmembrane region" description="Helical" evidence="9">
    <location>
        <begin position="360"/>
        <end position="377"/>
    </location>
</feature>
<proteinExistence type="inferred from homology"/>
<feature type="transmembrane region" description="Helical" evidence="9">
    <location>
        <begin position="317"/>
        <end position="339"/>
    </location>
</feature>
<dbReference type="OrthoDB" id="655540at2759"/>
<evidence type="ECO:0000313" key="12">
    <source>
        <dbReference type="Proteomes" id="UP000179807"/>
    </source>
</evidence>
<dbReference type="GO" id="GO:0005774">
    <property type="term" value="C:vacuolar membrane"/>
    <property type="evidence" value="ECO:0007669"/>
    <property type="project" value="UniProtKB-SubCell"/>
</dbReference>
<evidence type="ECO:0000256" key="3">
    <source>
        <dbReference type="ARBA" id="ARBA00022448"/>
    </source>
</evidence>
<dbReference type="GO" id="GO:0061459">
    <property type="term" value="F:L-arginine transmembrane transporter activity"/>
    <property type="evidence" value="ECO:0007669"/>
    <property type="project" value="TreeGrafter"/>
</dbReference>
<evidence type="ECO:0000256" key="5">
    <source>
        <dbReference type="ARBA" id="ARBA00022692"/>
    </source>
</evidence>
<evidence type="ECO:0000256" key="8">
    <source>
        <dbReference type="ARBA" id="ARBA00023136"/>
    </source>
</evidence>
<keyword evidence="6" id="KW-0029">Amino-acid transport</keyword>
<name>A0A1J4KU10_9EUKA</name>
<keyword evidence="3" id="KW-0813">Transport</keyword>
<dbReference type="AlphaFoldDB" id="A0A1J4KU10"/>
<gene>
    <name evidence="11" type="ORF">TRFO_16919</name>
</gene>
<dbReference type="Pfam" id="PF01490">
    <property type="entry name" value="Aa_trans"/>
    <property type="match status" value="1"/>
</dbReference>
<dbReference type="GO" id="GO:0015189">
    <property type="term" value="F:L-lysine transmembrane transporter activity"/>
    <property type="evidence" value="ECO:0007669"/>
    <property type="project" value="TreeGrafter"/>
</dbReference>
<dbReference type="GO" id="GO:0005313">
    <property type="term" value="F:L-glutamate transmembrane transporter activity"/>
    <property type="evidence" value="ECO:0007669"/>
    <property type="project" value="TreeGrafter"/>
</dbReference>
<dbReference type="EMBL" id="MLAK01000550">
    <property type="protein sequence ID" value="OHT12973.1"/>
    <property type="molecule type" value="Genomic_DNA"/>
</dbReference>
<keyword evidence="12" id="KW-1185">Reference proteome</keyword>
<dbReference type="RefSeq" id="XP_068366109.1">
    <property type="nucleotide sequence ID" value="XM_068499276.1"/>
</dbReference>
<dbReference type="Proteomes" id="UP000179807">
    <property type="component" value="Unassembled WGS sequence"/>
</dbReference>
<protein>
    <submittedName>
        <fullName evidence="11">Transmembrane amino acid transporter protein</fullName>
    </submittedName>
</protein>
<evidence type="ECO:0000256" key="4">
    <source>
        <dbReference type="ARBA" id="ARBA00022554"/>
    </source>
</evidence>
<evidence type="ECO:0000256" key="7">
    <source>
        <dbReference type="ARBA" id="ARBA00022989"/>
    </source>
</evidence>
<evidence type="ECO:0000256" key="9">
    <source>
        <dbReference type="SAM" id="Phobius"/>
    </source>
</evidence>
<reference evidence="11" key="1">
    <citation type="submission" date="2016-10" db="EMBL/GenBank/DDBJ databases">
        <authorList>
            <person name="Benchimol M."/>
            <person name="Almeida L.G."/>
            <person name="Vasconcelos A.T."/>
            <person name="Perreira-Neves A."/>
            <person name="Rosa I.A."/>
            <person name="Tasca T."/>
            <person name="Bogo M.R."/>
            <person name="de Souza W."/>
        </authorList>
    </citation>
    <scope>NUCLEOTIDE SEQUENCE [LARGE SCALE GENOMIC DNA]</scope>
    <source>
        <strain evidence="11">K</strain>
    </source>
</reference>
<comment type="subcellular location">
    <subcellularLocation>
        <location evidence="1">Vacuole membrane</location>
        <topology evidence="1">Multi-pass membrane protein</topology>
    </subcellularLocation>
</comment>
<feature type="transmembrane region" description="Helical" evidence="9">
    <location>
        <begin position="196"/>
        <end position="218"/>
    </location>
</feature>
<keyword evidence="7 9" id="KW-1133">Transmembrane helix</keyword>
<evidence type="ECO:0000256" key="6">
    <source>
        <dbReference type="ARBA" id="ARBA00022970"/>
    </source>
</evidence>
<feature type="transmembrane region" description="Helical" evidence="9">
    <location>
        <begin position="383"/>
        <end position="405"/>
    </location>
</feature>
<dbReference type="VEuPathDB" id="TrichDB:TRFO_16919"/>
<dbReference type="GeneID" id="94833980"/>
<feature type="transmembrane region" description="Helical" evidence="9">
    <location>
        <begin position="417"/>
        <end position="438"/>
    </location>
</feature>
<dbReference type="PANTHER" id="PTHR22950:SF678">
    <property type="entry name" value="VACUOLAR AMINO ACID TRANSPORTER 5-RELATED"/>
    <property type="match status" value="1"/>
</dbReference>
<sequence length="447" mass="49769">MEVEGDFYHHKKLKHMKELGSTEPLLSSDNFSDQQAFQDIDDGQPKITLFRSVAVLTNIITGVGLLGIPYCFCSGLGTNLIVILLIAALSCFSFSILIDCAVSTGIIDYPRLINIAFPKHKLQWIPDLQVVLLFFGGAILYLQFSSSMIISIFNGLRIDFNLNIPDFLTNRWFIVFVIQFVIDFPLVLLKSMSALSFVSLLSVVLIACYIAHSIYYFAKGIHDEGFDPDNKLVVFGFDLKHILPSLAVQATSYTCHPSIFPTLVKLERPTKFRLNLVMILVTLAASVLYLVGGIIPYLTLFSDILDPVVLNYYKNTLFTTVIKACYSVILILTAPMLIFTCRLSFHNLIFKSPMNTLKHNLLGISILILAALIAVTVTKVSLVYSILGGICAPLLVYIFPSLYFLRICKDGSKVKKIFSIVSLVVGILFIPVCLYDAIKSIISSIKE</sequence>
<dbReference type="GO" id="GO:0005290">
    <property type="term" value="F:L-histidine transmembrane transporter activity"/>
    <property type="evidence" value="ECO:0007669"/>
    <property type="project" value="TreeGrafter"/>
</dbReference>
<evidence type="ECO:0000256" key="2">
    <source>
        <dbReference type="ARBA" id="ARBA00008066"/>
    </source>
</evidence>
<dbReference type="PANTHER" id="PTHR22950">
    <property type="entry name" value="AMINO ACID TRANSPORTER"/>
    <property type="match status" value="1"/>
</dbReference>
<dbReference type="GO" id="GO:0015194">
    <property type="term" value="F:L-serine transmembrane transporter activity"/>
    <property type="evidence" value="ECO:0007669"/>
    <property type="project" value="TreeGrafter"/>
</dbReference>
<accession>A0A1J4KU10</accession>
<keyword evidence="5 9" id="KW-0812">Transmembrane</keyword>
<feature type="transmembrane region" description="Helical" evidence="9">
    <location>
        <begin position="172"/>
        <end position="189"/>
    </location>
</feature>
<keyword evidence="4" id="KW-0926">Vacuole</keyword>
<feature type="transmembrane region" description="Helical" evidence="9">
    <location>
        <begin position="49"/>
        <end position="68"/>
    </location>
</feature>
<dbReference type="InterPro" id="IPR013057">
    <property type="entry name" value="AA_transpt_TM"/>
</dbReference>
<dbReference type="GO" id="GO:0005302">
    <property type="term" value="F:L-tyrosine transmembrane transporter activity"/>
    <property type="evidence" value="ECO:0007669"/>
    <property type="project" value="TreeGrafter"/>
</dbReference>
<keyword evidence="8 9" id="KW-0472">Membrane</keyword>
<evidence type="ECO:0000313" key="11">
    <source>
        <dbReference type="EMBL" id="OHT12973.1"/>
    </source>
</evidence>
<evidence type="ECO:0000256" key="1">
    <source>
        <dbReference type="ARBA" id="ARBA00004128"/>
    </source>
</evidence>
<feature type="transmembrane region" description="Helical" evidence="9">
    <location>
        <begin position="276"/>
        <end position="297"/>
    </location>
</feature>
<feature type="transmembrane region" description="Helical" evidence="9">
    <location>
        <begin position="130"/>
        <end position="152"/>
    </location>
</feature>
<comment type="similarity">
    <text evidence="2">Belongs to the amino acid/polyamine transporter 2 family.</text>
</comment>
<feature type="domain" description="Amino acid transporter transmembrane" evidence="10">
    <location>
        <begin position="46"/>
        <end position="435"/>
    </location>
</feature>